<dbReference type="AlphaFoldDB" id="X1HCC3"/>
<gene>
    <name evidence="1" type="ORF">S03H2_38244</name>
</gene>
<accession>X1HCC3</accession>
<name>X1HCC3_9ZZZZ</name>
<proteinExistence type="predicted"/>
<organism evidence="1">
    <name type="scientific">marine sediment metagenome</name>
    <dbReference type="NCBI Taxonomy" id="412755"/>
    <lineage>
        <taxon>unclassified sequences</taxon>
        <taxon>metagenomes</taxon>
        <taxon>ecological metagenomes</taxon>
    </lineage>
</organism>
<comment type="caution">
    <text evidence="1">The sequence shown here is derived from an EMBL/GenBank/DDBJ whole genome shotgun (WGS) entry which is preliminary data.</text>
</comment>
<evidence type="ECO:0000313" key="1">
    <source>
        <dbReference type="EMBL" id="GAH54735.1"/>
    </source>
</evidence>
<sequence length="45" mass="5366">RPFETAEQPQITLEQIFQETVNLIRASYEEPGNDLREDYVRRAEI</sequence>
<dbReference type="EMBL" id="BARU01023578">
    <property type="protein sequence ID" value="GAH54735.1"/>
    <property type="molecule type" value="Genomic_DNA"/>
</dbReference>
<protein>
    <submittedName>
        <fullName evidence="1">Uncharacterized protein</fullName>
    </submittedName>
</protein>
<feature type="non-terminal residue" evidence="1">
    <location>
        <position position="1"/>
    </location>
</feature>
<reference evidence="1" key="1">
    <citation type="journal article" date="2014" name="Front. Microbiol.">
        <title>High frequency of phylogenetically diverse reductive dehalogenase-homologous genes in deep subseafloor sedimentary metagenomes.</title>
        <authorList>
            <person name="Kawai M."/>
            <person name="Futagami T."/>
            <person name="Toyoda A."/>
            <person name="Takaki Y."/>
            <person name="Nishi S."/>
            <person name="Hori S."/>
            <person name="Arai W."/>
            <person name="Tsubouchi T."/>
            <person name="Morono Y."/>
            <person name="Uchiyama I."/>
            <person name="Ito T."/>
            <person name="Fujiyama A."/>
            <person name="Inagaki F."/>
            <person name="Takami H."/>
        </authorList>
    </citation>
    <scope>NUCLEOTIDE SEQUENCE</scope>
    <source>
        <strain evidence="1">Expedition CK06-06</strain>
    </source>
</reference>